<dbReference type="VEuPathDB" id="AmoebaDB:EHI8A_069220"/>
<reference evidence="7 8" key="1">
    <citation type="submission" date="2016-05" db="EMBL/GenBank/DDBJ databases">
        <title>First whole genome sequencing of Entamoeba histolytica HM1:IMSS-clone-6.</title>
        <authorList>
            <person name="Mukherjee Avik.K."/>
            <person name="Izumyama S."/>
            <person name="Nakada-Tsukui K."/>
            <person name="Nozaki T."/>
        </authorList>
    </citation>
    <scope>NUCLEOTIDE SEQUENCE [LARGE SCALE GENOMIC DNA]</scope>
    <source>
        <strain evidence="7 8">HM1:IMSS clone 6</strain>
    </source>
</reference>
<evidence type="ECO:0000256" key="5">
    <source>
        <dbReference type="SAM" id="Phobius"/>
    </source>
</evidence>
<evidence type="ECO:0000256" key="2">
    <source>
        <dbReference type="ARBA" id="ARBA00022692"/>
    </source>
</evidence>
<gene>
    <name evidence="7" type="ORF">CL6EHI_142960</name>
</gene>
<dbReference type="VEuPathDB" id="AmoebaDB:EHI5A_017260"/>
<dbReference type="InterPro" id="IPR047843">
    <property type="entry name" value="WLS-like_TM"/>
</dbReference>
<sequence length="518" mass="60571">MTNHDTQIEMKEQPIVPQVDTQTLQTENQNMENTLRNTTEVNTNKKEIVPLLQVINTTFISAGFLVFLLLAVGCFVISVFVPVPYKTNETSVWKCHCTEDTLYHKECCDGVNLMETEKLRLQVGPFTLLNEEFRLEGIFKNLKPDQYIGGEIDFLIDIKGIDTMGQSEKLVKQYPIDIRFDCKKDDYNCNKFTFFKYKLLIYEYYNITMSISHTTFDSNQLGDLILSLRTVNHKYNFYEIGWRFVFIILSCIVMGLFTFVSRKYVYRNWPVENKLTFLLLFVLILFNNPFFTYEYVFASSLFVFWKIIITSIFCVFVVFYVLVIFEALRKPISWRKNINFWIGRILFFCAFILVILITLLYNTTYSITDINYKPLKDIPNIVFCVADIIFAVIYFIWLCFSVIRSFSEAKRVGNTKRIYTFGILVITSVIIFVLLLVVAFFLGFENSATTYLSTLSYGNLFIWLLSIFYIPKPTRPIWDKAKTILVEQDDIAQYKQLPEDIVDETIVNTPRSGSSDIE</sequence>
<dbReference type="VEuPathDB" id="AmoebaDB:KM1_023220"/>
<evidence type="ECO:0000313" key="7">
    <source>
        <dbReference type="EMBL" id="GAT97045.1"/>
    </source>
</evidence>
<dbReference type="PANTHER" id="PTHR31918:SF1">
    <property type="entry name" value="TRANSMEMBRANE PROTEIN 181"/>
    <property type="match status" value="1"/>
</dbReference>
<dbReference type="VEuPathDB" id="AmoebaDB:EHI_142960"/>
<keyword evidence="4 5" id="KW-0472">Membrane</keyword>
<feature type="transmembrane region" description="Helical" evidence="5">
    <location>
        <begin position="380"/>
        <end position="406"/>
    </location>
</feature>
<comment type="caution">
    <text evidence="7">The sequence shown here is derived from an EMBL/GenBank/DDBJ whole genome shotgun (WGS) entry which is preliminary data.</text>
</comment>
<dbReference type="GO" id="GO:0015643">
    <property type="term" value="F:toxic substance binding"/>
    <property type="evidence" value="ECO:0007669"/>
    <property type="project" value="InterPro"/>
</dbReference>
<accession>A0A5K1UDJ8</accession>
<evidence type="ECO:0000256" key="4">
    <source>
        <dbReference type="ARBA" id="ARBA00023136"/>
    </source>
</evidence>
<feature type="transmembrane region" description="Helical" evidence="5">
    <location>
        <begin position="340"/>
        <end position="360"/>
    </location>
</feature>
<dbReference type="GO" id="GO:0016020">
    <property type="term" value="C:membrane"/>
    <property type="evidence" value="ECO:0007669"/>
    <property type="project" value="UniProtKB-SubCell"/>
</dbReference>
<comment type="subcellular location">
    <subcellularLocation>
        <location evidence="1">Membrane</location>
        <topology evidence="1">Multi-pass membrane protein</topology>
    </subcellularLocation>
</comment>
<dbReference type="Proteomes" id="UP000078387">
    <property type="component" value="Unassembled WGS sequence"/>
</dbReference>
<dbReference type="VEuPathDB" id="AmoebaDB:EHI7A_067120"/>
<feature type="transmembrane region" description="Helical" evidence="5">
    <location>
        <begin position="450"/>
        <end position="470"/>
    </location>
</feature>
<proteinExistence type="predicted"/>
<organism evidence="7 8">
    <name type="scientific">Entamoeba histolytica</name>
    <dbReference type="NCBI Taxonomy" id="5759"/>
    <lineage>
        <taxon>Eukaryota</taxon>
        <taxon>Amoebozoa</taxon>
        <taxon>Evosea</taxon>
        <taxon>Archamoebae</taxon>
        <taxon>Mastigamoebida</taxon>
        <taxon>Entamoebidae</taxon>
        <taxon>Entamoeba</taxon>
    </lineage>
</organism>
<name>A0A5K1UDJ8_ENTHI</name>
<dbReference type="InterPro" id="IPR040416">
    <property type="entry name" value="TMEM181"/>
</dbReference>
<protein>
    <recommendedName>
        <fullName evidence="6">Wntless-like transmembrane domain-containing protein</fullName>
    </recommendedName>
</protein>
<feature type="transmembrane region" description="Helical" evidence="5">
    <location>
        <begin position="303"/>
        <end position="328"/>
    </location>
</feature>
<feature type="transmembrane region" description="Helical" evidence="5">
    <location>
        <begin position="54"/>
        <end position="81"/>
    </location>
</feature>
<evidence type="ECO:0000256" key="1">
    <source>
        <dbReference type="ARBA" id="ARBA00004141"/>
    </source>
</evidence>
<keyword evidence="3 5" id="KW-1133">Transmembrane helix</keyword>
<feature type="domain" description="Wntless-like transmembrane" evidence="6">
    <location>
        <begin position="232"/>
        <end position="472"/>
    </location>
</feature>
<feature type="transmembrane region" description="Helical" evidence="5">
    <location>
        <begin position="240"/>
        <end position="261"/>
    </location>
</feature>
<dbReference type="Pfam" id="PF06664">
    <property type="entry name" value="WLS-like_TM"/>
    <property type="match status" value="1"/>
</dbReference>
<evidence type="ECO:0000313" key="8">
    <source>
        <dbReference type="Proteomes" id="UP000078387"/>
    </source>
</evidence>
<keyword evidence="2 5" id="KW-0812">Transmembrane</keyword>
<dbReference type="AlphaFoldDB" id="A0A5K1UDJ8"/>
<evidence type="ECO:0000259" key="6">
    <source>
        <dbReference type="Pfam" id="PF06664"/>
    </source>
</evidence>
<evidence type="ECO:0000256" key="3">
    <source>
        <dbReference type="ARBA" id="ARBA00022989"/>
    </source>
</evidence>
<feature type="transmembrane region" description="Helical" evidence="5">
    <location>
        <begin position="273"/>
        <end position="291"/>
    </location>
</feature>
<dbReference type="PANTHER" id="PTHR31918">
    <property type="entry name" value="TRANSMEMBRANE PROTEIN 181"/>
    <property type="match status" value="1"/>
</dbReference>
<dbReference type="EMBL" id="BDEQ01000001">
    <property type="protein sequence ID" value="GAT97045.1"/>
    <property type="molecule type" value="Genomic_DNA"/>
</dbReference>
<dbReference type="OMA" id="SGFFAGW"/>
<feature type="transmembrane region" description="Helical" evidence="5">
    <location>
        <begin position="418"/>
        <end position="444"/>
    </location>
</feature>